<protein>
    <recommendedName>
        <fullName evidence="5">Secreted protein</fullName>
    </recommendedName>
</protein>
<proteinExistence type="predicted"/>
<feature type="non-terminal residue" evidence="3">
    <location>
        <position position="75"/>
    </location>
</feature>
<comment type="caution">
    <text evidence="3">The sequence shown here is derived from an EMBL/GenBank/DDBJ whole genome shotgun (WGS) entry which is preliminary data.</text>
</comment>
<reference evidence="3" key="1">
    <citation type="submission" date="2023-06" db="EMBL/GenBank/DDBJ databases">
        <authorList>
            <consortium name="Lawrence Berkeley National Laboratory"/>
            <person name="Ahrendt S."/>
            <person name="Sahu N."/>
            <person name="Indic B."/>
            <person name="Wong-Bajracharya J."/>
            <person name="Merenyi Z."/>
            <person name="Ke H.-M."/>
            <person name="Monk M."/>
            <person name="Kocsube S."/>
            <person name="Drula E."/>
            <person name="Lipzen A."/>
            <person name="Balint B."/>
            <person name="Henrissat B."/>
            <person name="Andreopoulos B."/>
            <person name="Martin F.M."/>
            <person name="Harder C.B."/>
            <person name="Rigling D."/>
            <person name="Ford K.L."/>
            <person name="Foster G.D."/>
            <person name="Pangilinan J."/>
            <person name="Papanicolaou A."/>
            <person name="Barry K."/>
            <person name="LaButti K."/>
            <person name="Viragh M."/>
            <person name="Koriabine M."/>
            <person name="Yan M."/>
            <person name="Riley R."/>
            <person name="Champramary S."/>
            <person name="Plett K.L."/>
            <person name="Tsai I.J."/>
            <person name="Slot J."/>
            <person name="Sipos G."/>
            <person name="Plett J."/>
            <person name="Nagy L.G."/>
            <person name="Grigoriev I.V."/>
        </authorList>
    </citation>
    <scope>NUCLEOTIDE SEQUENCE</scope>
    <source>
        <strain evidence="3">CCBAS 213</strain>
    </source>
</reference>
<keyword evidence="4" id="KW-1185">Reference proteome</keyword>
<organism evidence="3 4">
    <name type="scientific">Armillaria tabescens</name>
    <name type="common">Ringless honey mushroom</name>
    <name type="synonym">Agaricus tabescens</name>
    <dbReference type="NCBI Taxonomy" id="1929756"/>
    <lineage>
        <taxon>Eukaryota</taxon>
        <taxon>Fungi</taxon>
        <taxon>Dikarya</taxon>
        <taxon>Basidiomycota</taxon>
        <taxon>Agaricomycotina</taxon>
        <taxon>Agaricomycetes</taxon>
        <taxon>Agaricomycetidae</taxon>
        <taxon>Agaricales</taxon>
        <taxon>Marasmiineae</taxon>
        <taxon>Physalacriaceae</taxon>
        <taxon>Desarmillaria</taxon>
    </lineage>
</organism>
<evidence type="ECO:0008006" key="5">
    <source>
        <dbReference type="Google" id="ProtNLM"/>
    </source>
</evidence>
<gene>
    <name evidence="3" type="ORF">EV420DRAFT_1543392</name>
</gene>
<feature type="chain" id="PRO_5041330121" description="Secreted protein" evidence="2">
    <location>
        <begin position="20"/>
        <end position="75"/>
    </location>
</feature>
<evidence type="ECO:0000256" key="1">
    <source>
        <dbReference type="SAM" id="MobiDB-lite"/>
    </source>
</evidence>
<sequence>MTRFGSLFVILAVALPCSARDNDGSPLPSSSEDGNSGGRFISGRASAPKASQRRGAPETVSAPKSSITPAVDLDH</sequence>
<dbReference type="RefSeq" id="XP_060330879.1">
    <property type="nucleotide sequence ID" value="XM_060473204.1"/>
</dbReference>
<dbReference type="AlphaFoldDB" id="A0AA39KCG4"/>
<evidence type="ECO:0000256" key="2">
    <source>
        <dbReference type="SAM" id="SignalP"/>
    </source>
</evidence>
<evidence type="ECO:0000313" key="3">
    <source>
        <dbReference type="EMBL" id="KAK0458609.1"/>
    </source>
</evidence>
<dbReference type="Proteomes" id="UP001175211">
    <property type="component" value="Unassembled WGS sequence"/>
</dbReference>
<dbReference type="GeneID" id="85356752"/>
<keyword evidence="2" id="KW-0732">Signal</keyword>
<name>A0AA39KCG4_ARMTA</name>
<feature type="signal peptide" evidence="2">
    <location>
        <begin position="1"/>
        <end position="19"/>
    </location>
</feature>
<dbReference type="EMBL" id="JAUEPS010000017">
    <property type="protein sequence ID" value="KAK0458609.1"/>
    <property type="molecule type" value="Genomic_DNA"/>
</dbReference>
<evidence type="ECO:0000313" key="4">
    <source>
        <dbReference type="Proteomes" id="UP001175211"/>
    </source>
</evidence>
<feature type="region of interest" description="Disordered" evidence="1">
    <location>
        <begin position="18"/>
        <end position="75"/>
    </location>
</feature>
<accession>A0AA39KCG4</accession>